<sequence>MNPTVPGLPLSLNGLDGDLDPRIQLMVVFDPVQKLEVTLDTLICKLALFGKLCKLG</sequence>
<dbReference type="AlphaFoldDB" id="A0A1Y2HCH8"/>
<organism evidence="1 2">
    <name type="scientific">Catenaria anguillulae PL171</name>
    <dbReference type="NCBI Taxonomy" id="765915"/>
    <lineage>
        <taxon>Eukaryota</taxon>
        <taxon>Fungi</taxon>
        <taxon>Fungi incertae sedis</taxon>
        <taxon>Blastocladiomycota</taxon>
        <taxon>Blastocladiomycetes</taxon>
        <taxon>Blastocladiales</taxon>
        <taxon>Catenariaceae</taxon>
        <taxon>Catenaria</taxon>
    </lineage>
</organism>
<accession>A0A1Y2HCH8</accession>
<reference evidence="1 2" key="1">
    <citation type="submission" date="2016-07" db="EMBL/GenBank/DDBJ databases">
        <title>Pervasive Adenine N6-methylation of Active Genes in Fungi.</title>
        <authorList>
            <consortium name="DOE Joint Genome Institute"/>
            <person name="Mondo S.J."/>
            <person name="Dannebaum R.O."/>
            <person name="Kuo R.C."/>
            <person name="Labutti K."/>
            <person name="Haridas S."/>
            <person name="Kuo A."/>
            <person name="Salamov A."/>
            <person name="Ahrendt S.R."/>
            <person name="Lipzen A."/>
            <person name="Sullivan W."/>
            <person name="Andreopoulos W.B."/>
            <person name="Clum A."/>
            <person name="Lindquist E."/>
            <person name="Daum C."/>
            <person name="Ramamoorthy G.K."/>
            <person name="Gryganskyi A."/>
            <person name="Culley D."/>
            <person name="Magnuson J.K."/>
            <person name="James T.Y."/>
            <person name="O'Malley M.A."/>
            <person name="Stajich J.E."/>
            <person name="Spatafora J.W."/>
            <person name="Visel A."/>
            <person name="Grigoriev I.V."/>
        </authorList>
    </citation>
    <scope>NUCLEOTIDE SEQUENCE [LARGE SCALE GENOMIC DNA]</scope>
    <source>
        <strain evidence="1 2">PL171</strain>
    </source>
</reference>
<dbReference type="Proteomes" id="UP000193411">
    <property type="component" value="Unassembled WGS sequence"/>
</dbReference>
<comment type="caution">
    <text evidence="1">The sequence shown here is derived from an EMBL/GenBank/DDBJ whole genome shotgun (WGS) entry which is preliminary data.</text>
</comment>
<protein>
    <submittedName>
        <fullName evidence="1">Uncharacterized protein</fullName>
    </submittedName>
</protein>
<proteinExistence type="predicted"/>
<evidence type="ECO:0000313" key="2">
    <source>
        <dbReference type="Proteomes" id="UP000193411"/>
    </source>
</evidence>
<name>A0A1Y2HCH8_9FUNG</name>
<keyword evidence="2" id="KW-1185">Reference proteome</keyword>
<dbReference type="EMBL" id="MCFL01000048">
    <property type="protein sequence ID" value="ORZ32300.1"/>
    <property type="molecule type" value="Genomic_DNA"/>
</dbReference>
<gene>
    <name evidence="1" type="ORF">BCR44DRAFT_1440493</name>
</gene>
<evidence type="ECO:0000313" key="1">
    <source>
        <dbReference type="EMBL" id="ORZ32300.1"/>
    </source>
</evidence>